<evidence type="ECO:0000259" key="1">
    <source>
        <dbReference type="Pfam" id="PF12697"/>
    </source>
</evidence>
<dbReference type="Gene3D" id="3.40.50.1820">
    <property type="entry name" value="alpha/beta hydrolase"/>
    <property type="match status" value="1"/>
</dbReference>
<dbReference type="SUPFAM" id="SSF53474">
    <property type="entry name" value="alpha/beta-Hydrolases"/>
    <property type="match status" value="1"/>
</dbReference>
<evidence type="ECO:0000313" key="2">
    <source>
        <dbReference type="EMBL" id="MDY0746087.1"/>
    </source>
</evidence>
<keyword evidence="2" id="KW-0378">Hydrolase</keyword>
<dbReference type="PANTHER" id="PTHR43194">
    <property type="entry name" value="HYDROLASE ALPHA/BETA FOLD FAMILY"/>
    <property type="match status" value="1"/>
</dbReference>
<dbReference type="EMBL" id="JAXCLA010000005">
    <property type="protein sequence ID" value="MDY0746087.1"/>
    <property type="molecule type" value="Genomic_DNA"/>
</dbReference>
<evidence type="ECO:0000313" key="3">
    <source>
        <dbReference type="Proteomes" id="UP001285263"/>
    </source>
</evidence>
<comment type="caution">
    <text evidence="2">The sequence shown here is derived from an EMBL/GenBank/DDBJ whole genome shotgun (WGS) entry which is preliminary data.</text>
</comment>
<dbReference type="InterPro" id="IPR000073">
    <property type="entry name" value="AB_hydrolase_1"/>
</dbReference>
<proteinExistence type="predicted"/>
<gene>
    <name evidence="2" type="ORF">SNE35_16320</name>
</gene>
<feature type="domain" description="AB hydrolase-1" evidence="1">
    <location>
        <begin position="12"/>
        <end position="252"/>
    </location>
</feature>
<dbReference type="Pfam" id="PF12697">
    <property type="entry name" value="Abhydrolase_6"/>
    <property type="match status" value="1"/>
</dbReference>
<reference evidence="2 3" key="1">
    <citation type="submission" date="2023-11" db="EMBL/GenBank/DDBJ databases">
        <title>Paucibacter sp. nov., isolated from fresh soil in Korea.</title>
        <authorList>
            <person name="Le N.T.T."/>
        </authorList>
    </citation>
    <scope>NUCLEOTIDE SEQUENCE [LARGE SCALE GENOMIC DNA]</scope>
    <source>
        <strain evidence="2 3">R3-3</strain>
    </source>
</reference>
<dbReference type="InterPro" id="IPR029058">
    <property type="entry name" value="AB_hydrolase_fold"/>
</dbReference>
<dbReference type="GO" id="GO:0016787">
    <property type="term" value="F:hydrolase activity"/>
    <property type="evidence" value="ECO:0007669"/>
    <property type="project" value="UniProtKB-KW"/>
</dbReference>
<protein>
    <submittedName>
        <fullName evidence="2">Alpha/beta hydrolase</fullName>
    </submittedName>
</protein>
<dbReference type="InterPro" id="IPR050228">
    <property type="entry name" value="Carboxylesterase_BioH"/>
</dbReference>
<organism evidence="2 3">
    <name type="scientific">Roseateles agri</name>
    <dbReference type="NCBI Taxonomy" id="3098619"/>
    <lineage>
        <taxon>Bacteria</taxon>
        <taxon>Pseudomonadati</taxon>
        <taxon>Pseudomonadota</taxon>
        <taxon>Betaproteobacteria</taxon>
        <taxon>Burkholderiales</taxon>
        <taxon>Sphaerotilaceae</taxon>
        <taxon>Roseateles</taxon>
    </lineage>
</organism>
<name>A0ABU5DIH7_9BURK</name>
<keyword evidence="3" id="KW-1185">Reference proteome</keyword>
<dbReference type="RefSeq" id="WP_320423987.1">
    <property type="nucleotide sequence ID" value="NZ_JAXCLA010000005.1"/>
</dbReference>
<sequence length="272" mass="30517">MSASQRAPAVWVLLRGLSRESGHWGAFPAVLREQLEQEQPGAQLILLDLPGTGVLHDRPSPMQVPAIVEACRAELKQRGVSGPIHLLAMSLGAAVVTDWVARHPREVSGAVLINTSLRPFSAFHRRFQPLRYLALLLLSLTRLGARRREAQVLDLTTRLLPRGEGMLDEWVRLQRKHPVGLRNTLRQWFAAASYRASRARPAAPMLLLCSESDKVIDWRCSRAISRAWGVPLRLHTQAGHDLPLDDGPWVARAVTEWLQMRRMQGLVPGQRH</sequence>
<accession>A0ABU5DIH7</accession>
<dbReference type="PANTHER" id="PTHR43194:SF5">
    <property type="entry name" value="PIMELOYL-[ACYL-CARRIER PROTEIN] METHYL ESTER ESTERASE"/>
    <property type="match status" value="1"/>
</dbReference>
<dbReference type="Proteomes" id="UP001285263">
    <property type="component" value="Unassembled WGS sequence"/>
</dbReference>